<evidence type="ECO:0008006" key="4">
    <source>
        <dbReference type="Google" id="ProtNLM"/>
    </source>
</evidence>
<evidence type="ECO:0000256" key="1">
    <source>
        <dbReference type="SAM" id="MobiDB-lite"/>
    </source>
</evidence>
<keyword evidence="2" id="KW-1133">Transmembrane helix</keyword>
<organism evidence="3">
    <name type="scientific">Streptomyces sp. NBC_00119</name>
    <dbReference type="NCBI Taxonomy" id="2975659"/>
    <lineage>
        <taxon>Bacteria</taxon>
        <taxon>Bacillati</taxon>
        <taxon>Actinomycetota</taxon>
        <taxon>Actinomycetes</taxon>
        <taxon>Kitasatosporales</taxon>
        <taxon>Streptomycetaceae</taxon>
        <taxon>Streptomyces</taxon>
    </lineage>
</organism>
<protein>
    <recommendedName>
        <fullName evidence="4">Translation initiation factor IF-2</fullName>
    </recommendedName>
</protein>
<proteinExistence type="predicted"/>
<keyword evidence="2" id="KW-0472">Membrane</keyword>
<evidence type="ECO:0000256" key="2">
    <source>
        <dbReference type="SAM" id="Phobius"/>
    </source>
</evidence>
<dbReference type="EMBL" id="CP108195">
    <property type="protein sequence ID" value="WTS15155.1"/>
    <property type="molecule type" value="Genomic_DNA"/>
</dbReference>
<feature type="transmembrane region" description="Helical" evidence="2">
    <location>
        <begin position="75"/>
        <end position="97"/>
    </location>
</feature>
<gene>
    <name evidence="3" type="ORF">OHU69_31410</name>
</gene>
<reference evidence="3" key="1">
    <citation type="submission" date="2022-10" db="EMBL/GenBank/DDBJ databases">
        <title>The complete genomes of actinobacterial strains from the NBC collection.</title>
        <authorList>
            <person name="Joergensen T.S."/>
            <person name="Alvarez Arevalo M."/>
            <person name="Sterndorff E.B."/>
            <person name="Faurdal D."/>
            <person name="Vuksanovic O."/>
            <person name="Mourched A.-S."/>
            <person name="Charusanti P."/>
            <person name="Shaw S."/>
            <person name="Blin K."/>
            <person name="Weber T."/>
        </authorList>
    </citation>
    <scope>NUCLEOTIDE SEQUENCE</scope>
    <source>
        <strain evidence="3">NBC_00119</strain>
    </source>
</reference>
<keyword evidence="2" id="KW-0812">Transmembrane</keyword>
<name>A0AAU1UF51_9ACTN</name>
<dbReference type="AlphaFoldDB" id="A0AAU1UF51"/>
<evidence type="ECO:0000313" key="3">
    <source>
        <dbReference type="EMBL" id="WTS15155.1"/>
    </source>
</evidence>
<feature type="region of interest" description="Disordered" evidence="1">
    <location>
        <begin position="103"/>
        <end position="124"/>
    </location>
</feature>
<accession>A0AAU1UF51</accession>
<feature type="compositionally biased region" description="Basic and acidic residues" evidence="1">
    <location>
        <begin position="105"/>
        <end position="116"/>
    </location>
</feature>
<sequence>MEYEDRALMPALTGEPLPQEDAADPEVVAAHAAAQADVALLAEQVRGIGDALAARAGPRPAPLVALRPRRRPLAVAFRALAAACAAAMLGGLVWLGVAGAPGDGADSKSAADHRGAADSGKQGAEVTPEGFVACSRLIVEGTVVRVEPVPGAERDTITLTATRYYKPAKGPEKVTFRMDHDVDPRLKPGDRTLISIPKGEEYPDNWATKAADRASLRDMVVNALPGSRALKCPKAPGPGA</sequence>